<sequence>MKREKLVVMDAIVVSGGNGSDSSSGGGNGSDSSSGGGNNSRAGSTGGINDKIAKEFHYITDKKMNDQ</sequence>
<feature type="compositionally biased region" description="Gly residues" evidence="1">
    <location>
        <begin position="16"/>
        <end position="38"/>
    </location>
</feature>
<protein>
    <submittedName>
        <fullName evidence="2">Bm10666</fullName>
    </submittedName>
</protein>
<feature type="region of interest" description="Disordered" evidence="1">
    <location>
        <begin position="1"/>
        <end position="52"/>
    </location>
</feature>
<dbReference type="AlphaFoldDB" id="A0A0J9Y813"/>
<reference evidence="2" key="1">
    <citation type="journal article" date="2007" name="Science">
        <title>Draft genome of the filarial nematode parasite Brugia malayi.</title>
        <authorList>
            <person name="Ghedin E."/>
            <person name="Wang S."/>
            <person name="Spiro D."/>
            <person name="Caler E."/>
            <person name="Zhao Q."/>
            <person name="Crabtree J."/>
            <person name="Allen J.E."/>
            <person name="Delcher A.L."/>
            <person name="Guiliano D.B."/>
            <person name="Miranda-Saavedra D."/>
            <person name="Angiuoli S.V."/>
            <person name="Creasy T."/>
            <person name="Amedeo P."/>
            <person name="Haas B."/>
            <person name="El-Sayed N.M."/>
            <person name="Wortman J.R."/>
            <person name="Feldblyum T."/>
            <person name="Tallon L."/>
            <person name="Schatz M."/>
            <person name="Shumway M."/>
            <person name="Koo H."/>
            <person name="Salzberg S.L."/>
            <person name="Schobel S."/>
            <person name="Pertea M."/>
            <person name="Pop M."/>
            <person name="White O."/>
            <person name="Barton G.J."/>
            <person name="Carlow C.K."/>
            <person name="Crawford M.J."/>
            <person name="Daub J."/>
            <person name="Dimmic M.W."/>
            <person name="Estes C.F."/>
            <person name="Foster J.M."/>
            <person name="Ganatra M."/>
            <person name="Gregory W.F."/>
            <person name="Johnson N.M."/>
            <person name="Jin J."/>
            <person name="Komuniecki R."/>
            <person name="Korf I."/>
            <person name="Kumar S."/>
            <person name="Laney S."/>
            <person name="Li B.W."/>
            <person name="Li W."/>
            <person name="Lindblom T.H."/>
            <person name="Lustigman S."/>
            <person name="Ma D."/>
            <person name="Maina C.V."/>
            <person name="Martin D.M."/>
            <person name="McCarter J.P."/>
            <person name="McReynolds L."/>
            <person name="Mitreva M."/>
            <person name="Nutman T.B."/>
            <person name="Parkinson J."/>
            <person name="Peregrin-Alvarez J.M."/>
            <person name="Poole C."/>
            <person name="Ren Q."/>
            <person name="Saunders L."/>
            <person name="Sluder A.E."/>
            <person name="Smith K."/>
            <person name="Stanke M."/>
            <person name="Unnasch T.R."/>
            <person name="Ware J."/>
            <person name="Wei A.D."/>
            <person name="Weil G."/>
            <person name="Williams D.J."/>
            <person name="Zhang Y."/>
            <person name="Williams S.A."/>
            <person name="Fraser-Liggett C."/>
            <person name="Slatko B."/>
            <person name="Blaxter M.L."/>
            <person name="Scott A.L."/>
        </authorList>
    </citation>
    <scope>NUCLEOTIDE SEQUENCE</scope>
    <source>
        <strain evidence="2">FR3</strain>
    </source>
</reference>
<reference evidence="2" key="2">
    <citation type="submission" date="2012-12" db="EMBL/GenBank/DDBJ databases">
        <authorList>
            <person name="Gao Y.W."/>
            <person name="Fan S.T."/>
            <person name="Sun H.T."/>
            <person name="Wang Z."/>
            <person name="Gao X.L."/>
            <person name="Li Y.G."/>
            <person name="Wang T.C."/>
            <person name="Zhang K."/>
            <person name="Xu W.W."/>
            <person name="Yu Z.J."/>
            <person name="Xia X.Z."/>
        </authorList>
    </citation>
    <scope>NUCLEOTIDE SEQUENCE</scope>
    <source>
        <strain evidence="2">FR3</strain>
    </source>
</reference>
<accession>A0A0J9Y813</accession>
<evidence type="ECO:0000313" key="2">
    <source>
        <dbReference type="EMBL" id="CDQ03986.1"/>
    </source>
</evidence>
<dbReference type="EMBL" id="LN857004">
    <property type="protein sequence ID" value="CDQ03986.1"/>
    <property type="molecule type" value="Genomic_DNA"/>
</dbReference>
<evidence type="ECO:0000256" key="1">
    <source>
        <dbReference type="SAM" id="MobiDB-lite"/>
    </source>
</evidence>
<name>A0A0J9Y813_BRUMA</name>
<gene>
    <name evidence="2" type="primary">Bm10666</name>
    <name evidence="2" type="ORF">BM_Bm10666</name>
</gene>
<proteinExistence type="predicted"/>
<organism evidence="2">
    <name type="scientific">Brugia malayi</name>
    <name type="common">Filarial nematode worm</name>
    <dbReference type="NCBI Taxonomy" id="6279"/>
    <lineage>
        <taxon>Eukaryota</taxon>
        <taxon>Metazoa</taxon>
        <taxon>Ecdysozoa</taxon>
        <taxon>Nematoda</taxon>
        <taxon>Chromadorea</taxon>
        <taxon>Rhabditida</taxon>
        <taxon>Spirurina</taxon>
        <taxon>Spiruromorpha</taxon>
        <taxon>Filarioidea</taxon>
        <taxon>Onchocercidae</taxon>
        <taxon>Brugia</taxon>
    </lineage>
</organism>